<feature type="domain" description="Peptidase S9 prolyl oligopeptidase catalytic" evidence="5">
    <location>
        <begin position="504"/>
        <end position="718"/>
    </location>
</feature>
<evidence type="ECO:0000313" key="7">
    <source>
        <dbReference type="EMBL" id="TQV74840.1"/>
    </source>
</evidence>
<dbReference type="FunFam" id="3.40.50.1820:FF:000005">
    <property type="entry name" value="Prolyl endopeptidase"/>
    <property type="match status" value="1"/>
</dbReference>
<proteinExistence type="inferred from homology"/>
<reference evidence="7 8" key="1">
    <citation type="submission" date="2019-06" db="EMBL/GenBank/DDBJ databases">
        <title>Draft genome of Aliikangiella marina GYP-15.</title>
        <authorList>
            <person name="Wang G."/>
        </authorList>
    </citation>
    <scope>NUCLEOTIDE SEQUENCE [LARGE SCALE GENOMIC DNA]</scope>
    <source>
        <strain evidence="7 8">GYP-15</strain>
    </source>
</reference>
<evidence type="ECO:0000313" key="8">
    <source>
        <dbReference type="Proteomes" id="UP000317839"/>
    </source>
</evidence>
<dbReference type="SUPFAM" id="SSF50993">
    <property type="entry name" value="Peptidase/esterase 'gauge' domain"/>
    <property type="match status" value="1"/>
</dbReference>
<keyword evidence="8" id="KW-1185">Reference proteome</keyword>
<dbReference type="Pfam" id="PF00326">
    <property type="entry name" value="Peptidase_S9"/>
    <property type="match status" value="1"/>
</dbReference>
<evidence type="ECO:0000256" key="1">
    <source>
        <dbReference type="ARBA" id="ARBA00005228"/>
    </source>
</evidence>
<dbReference type="OrthoDB" id="9801421at2"/>
<comment type="caution">
    <text evidence="7">The sequence shown here is derived from an EMBL/GenBank/DDBJ whole genome shotgun (WGS) entry which is preliminary data.</text>
</comment>
<accession>A0A545TC99</accession>
<dbReference type="PROSITE" id="PS51257">
    <property type="entry name" value="PROKAR_LIPOPROTEIN"/>
    <property type="match status" value="1"/>
</dbReference>
<dbReference type="Gene3D" id="2.130.10.120">
    <property type="entry name" value="Prolyl oligopeptidase, N-terminal domain"/>
    <property type="match status" value="1"/>
</dbReference>
<dbReference type="Proteomes" id="UP000317839">
    <property type="component" value="Unassembled WGS sequence"/>
</dbReference>
<dbReference type="GO" id="GO:0004252">
    <property type="term" value="F:serine-type endopeptidase activity"/>
    <property type="evidence" value="ECO:0007669"/>
    <property type="project" value="InterPro"/>
</dbReference>
<dbReference type="InterPro" id="IPR051543">
    <property type="entry name" value="Serine_Peptidase_S9A"/>
</dbReference>
<evidence type="ECO:0000256" key="2">
    <source>
        <dbReference type="ARBA" id="ARBA00022670"/>
    </source>
</evidence>
<dbReference type="InterPro" id="IPR023302">
    <property type="entry name" value="Pept_S9A_N"/>
</dbReference>
<dbReference type="AlphaFoldDB" id="A0A545TC99"/>
<comment type="similarity">
    <text evidence="1">Belongs to the peptidase S9A family.</text>
</comment>
<feature type="domain" description="Peptidase S9A N-terminal" evidence="6">
    <location>
        <begin position="52"/>
        <end position="443"/>
    </location>
</feature>
<dbReference type="SUPFAM" id="SSF53474">
    <property type="entry name" value="alpha/beta-Hydrolases"/>
    <property type="match status" value="1"/>
</dbReference>
<evidence type="ECO:0000259" key="5">
    <source>
        <dbReference type="Pfam" id="PF00326"/>
    </source>
</evidence>
<organism evidence="7 8">
    <name type="scientific">Aliikangiella marina</name>
    <dbReference type="NCBI Taxonomy" id="1712262"/>
    <lineage>
        <taxon>Bacteria</taxon>
        <taxon>Pseudomonadati</taxon>
        <taxon>Pseudomonadota</taxon>
        <taxon>Gammaproteobacteria</taxon>
        <taxon>Oceanospirillales</taxon>
        <taxon>Pleioneaceae</taxon>
        <taxon>Aliikangiella</taxon>
    </lineage>
</organism>
<evidence type="ECO:0000259" key="6">
    <source>
        <dbReference type="Pfam" id="PF02897"/>
    </source>
</evidence>
<evidence type="ECO:0000256" key="3">
    <source>
        <dbReference type="ARBA" id="ARBA00022801"/>
    </source>
</evidence>
<dbReference type="InterPro" id="IPR002470">
    <property type="entry name" value="Peptidase_S9A"/>
</dbReference>
<dbReference type="GO" id="GO:0006508">
    <property type="term" value="P:proteolysis"/>
    <property type="evidence" value="ECO:0007669"/>
    <property type="project" value="UniProtKB-KW"/>
</dbReference>
<evidence type="ECO:0000256" key="4">
    <source>
        <dbReference type="ARBA" id="ARBA00022825"/>
    </source>
</evidence>
<dbReference type="PANTHER" id="PTHR11757">
    <property type="entry name" value="PROTEASE FAMILY S9A OLIGOPEPTIDASE"/>
    <property type="match status" value="1"/>
</dbReference>
<protein>
    <submittedName>
        <fullName evidence="7">S9 family peptidase</fullName>
    </submittedName>
</protein>
<dbReference type="Pfam" id="PF02897">
    <property type="entry name" value="Peptidase_S9_N"/>
    <property type="match status" value="1"/>
</dbReference>
<dbReference type="InterPro" id="IPR029058">
    <property type="entry name" value="AB_hydrolase_fold"/>
</dbReference>
<dbReference type="InterPro" id="IPR001375">
    <property type="entry name" value="Peptidase_S9_cat"/>
</dbReference>
<name>A0A545TC99_9GAMM</name>
<keyword evidence="4" id="KW-0720">Serine protease</keyword>
<dbReference type="Gene3D" id="3.40.50.1820">
    <property type="entry name" value="alpha/beta hydrolase"/>
    <property type="match status" value="1"/>
</dbReference>
<keyword evidence="2" id="KW-0645">Protease</keyword>
<dbReference type="PRINTS" id="PR00862">
    <property type="entry name" value="PROLIGOPTASE"/>
</dbReference>
<keyword evidence="3" id="KW-0378">Hydrolase</keyword>
<sequence length="722" mass="83477">MRFGLLIISTLIVIGCSQENSNMTSKTSVQDSVTKSDKTVLPPVADKIPYEIKTHEEVRIDDYYWMRDDSRSDPKVIEHLNLENRYADHMLSDSKDLQDKIFEEINSRLKKDDSTVPVFQRGYFYYRQFNGDMEYPVYIRKNAENGQEEILLDGNKMAEGKEYFAIGRYSISTNNNILAYSTDTISRRLYTIEFRDLTTDKMLDDKLENTSGQIVWANDNQTVFYIKKDLQTLLGYQVYRHKIGTPQSEDVLVYEEKDNTFYTGIGKTKDDALIYVYHSHTQKKGASYIDANKPESELIPFYPIEDGHEYSFQKNGDWFYVRTNWNAKNFRIMKTKIEDSQNRNKWQEVIAHNPDVFIQDYEVLKDYLVLAEKEQGKAQIRRVSLSTLDSNLLEFDDPVFVAMFTGNVNLETNKVRLFYSSMTTPSTYYDYDLDKQTRELLKQDEVLGGFHPSNYQSERISARSRDGVDIPVSIVYRKDKFKKDGTNPLYQYAYGSYGSSTEPYFSSSMLSLLDRGFVFVRAHVRGGQELGRHWYEDGKMFNKKNTFNDFIDVTKTLVEQKYGDPKRIFASGGSAGGLLIGAVINQAPELYLGVGAHVPFVDVVTTMLDESIPLTTNEFNEWGNPKNKDSYDYMLSYSPYDQVKKQDYPNILVTTGLHDSQVQYFEPAKWVAKLRDYKTDSNRLIFKTNMDAGHGGSSGRFRRNKERALEYAFFSSLAGINE</sequence>
<dbReference type="PANTHER" id="PTHR11757:SF19">
    <property type="entry name" value="PROLYL ENDOPEPTIDASE-LIKE"/>
    <property type="match status" value="1"/>
</dbReference>
<gene>
    <name evidence="7" type="ORF">FLL45_07725</name>
</gene>
<dbReference type="EMBL" id="VIKR01000002">
    <property type="protein sequence ID" value="TQV74840.1"/>
    <property type="molecule type" value="Genomic_DNA"/>
</dbReference>